<dbReference type="AlphaFoldDB" id="A0A7C3W9D3"/>
<keyword evidence="2" id="KW-0449">Lipoprotein</keyword>
<dbReference type="Gene3D" id="2.60.40.4150">
    <property type="entry name" value="Type VI secretion system, lipoprotein SciN"/>
    <property type="match status" value="1"/>
</dbReference>
<dbReference type="EMBL" id="DSRP01000113">
    <property type="protein sequence ID" value="HGG91639.1"/>
    <property type="molecule type" value="Genomic_DNA"/>
</dbReference>
<dbReference type="Pfam" id="PF12790">
    <property type="entry name" value="T6SS-SciN"/>
    <property type="match status" value="1"/>
</dbReference>
<accession>A0A7C3W9D3</accession>
<keyword evidence="1" id="KW-0732">Signal</keyword>
<dbReference type="InterPro" id="IPR038706">
    <property type="entry name" value="Type_VI_SciN-like_sf"/>
</dbReference>
<dbReference type="NCBIfam" id="TIGR03352">
    <property type="entry name" value="VI_chp_3"/>
    <property type="match status" value="1"/>
</dbReference>
<gene>
    <name evidence="2" type="primary">tssJ</name>
    <name evidence="2" type="ORF">ENR59_01625</name>
</gene>
<dbReference type="InterPro" id="IPR017734">
    <property type="entry name" value="T6SS_SciN"/>
</dbReference>
<feature type="signal peptide" evidence="1">
    <location>
        <begin position="1"/>
        <end position="21"/>
    </location>
</feature>
<protein>
    <submittedName>
        <fullName evidence="2">Type VI secretion system lipoprotein TssJ</fullName>
    </submittedName>
</protein>
<reference evidence="2" key="1">
    <citation type="journal article" date="2020" name="mSystems">
        <title>Genome- and Community-Level Interaction Insights into Carbon Utilization and Element Cycling Functions of Hydrothermarchaeota in Hydrothermal Sediment.</title>
        <authorList>
            <person name="Zhou Z."/>
            <person name="Liu Y."/>
            <person name="Xu W."/>
            <person name="Pan J."/>
            <person name="Luo Z.H."/>
            <person name="Li M."/>
        </authorList>
    </citation>
    <scope>NUCLEOTIDE SEQUENCE [LARGE SCALE GENOMIC DNA]</scope>
    <source>
        <strain evidence="2">SpSt-413</strain>
    </source>
</reference>
<sequence>MENPMRKALLLAALAALALLAGCGGGGKTAPPSQYTNPATSPQTMSWAFAPKALELTFVSDPFLNEYEGAAHTLSACVYQLQNPAAFQQLAATAPGISKLLECSNFDQGSVVSFQRVIVQPGRNEVITLDRGEKAKFVAIACGFYDLNLGTATQVFEIPVSSDTSGWLWWKETTYQPAKLSRKILLGKTGMQGG</sequence>
<name>A0A7C3W9D3_9BACT</name>
<evidence type="ECO:0000313" key="2">
    <source>
        <dbReference type="EMBL" id="HGG91639.1"/>
    </source>
</evidence>
<evidence type="ECO:0000256" key="1">
    <source>
        <dbReference type="SAM" id="SignalP"/>
    </source>
</evidence>
<feature type="chain" id="PRO_5028211379" evidence="1">
    <location>
        <begin position="22"/>
        <end position="194"/>
    </location>
</feature>
<dbReference type="PROSITE" id="PS51257">
    <property type="entry name" value="PROKAR_LIPOPROTEIN"/>
    <property type="match status" value="1"/>
</dbReference>
<organism evidence="2">
    <name type="scientific">Fundidesulfovibrio putealis</name>
    <dbReference type="NCBI Taxonomy" id="270496"/>
    <lineage>
        <taxon>Bacteria</taxon>
        <taxon>Pseudomonadati</taxon>
        <taxon>Thermodesulfobacteriota</taxon>
        <taxon>Desulfovibrionia</taxon>
        <taxon>Desulfovibrionales</taxon>
        <taxon>Desulfovibrionaceae</taxon>
        <taxon>Fundidesulfovibrio</taxon>
    </lineage>
</organism>
<comment type="caution">
    <text evidence="2">The sequence shown here is derived from an EMBL/GenBank/DDBJ whole genome shotgun (WGS) entry which is preliminary data.</text>
</comment>
<proteinExistence type="predicted"/>